<dbReference type="EMBL" id="JAWDGP010005567">
    <property type="protein sequence ID" value="KAK3756029.1"/>
    <property type="molecule type" value="Genomic_DNA"/>
</dbReference>
<accession>A0AAE1D3K1</accession>
<dbReference type="Proteomes" id="UP001283361">
    <property type="component" value="Unassembled WGS sequence"/>
</dbReference>
<name>A0AAE1D3K1_9GAST</name>
<keyword evidence="2" id="KW-1185">Reference proteome</keyword>
<sequence>MWRLCGRFLAEFTVLSSETTNMELTAKQHQSFYYSIKLTNNLSPGQKRQQMSLVELERRTTPCQRSYYNSQKI</sequence>
<evidence type="ECO:0000313" key="2">
    <source>
        <dbReference type="Proteomes" id="UP001283361"/>
    </source>
</evidence>
<dbReference type="AlphaFoldDB" id="A0AAE1D3K1"/>
<comment type="caution">
    <text evidence="1">The sequence shown here is derived from an EMBL/GenBank/DDBJ whole genome shotgun (WGS) entry which is preliminary data.</text>
</comment>
<gene>
    <name evidence="1" type="ORF">RRG08_032952</name>
</gene>
<proteinExistence type="predicted"/>
<organism evidence="1 2">
    <name type="scientific">Elysia crispata</name>
    <name type="common">lettuce slug</name>
    <dbReference type="NCBI Taxonomy" id="231223"/>
    <lineage>
        <taxon>Eukaryota</taxon>
        <taxon>Metazoa</taxon>
        <taxon>Spiralia</taxon>
        <taxon>Lophotrochozoa</taxon>
        <taxon>Mollusca</taxon>
        <taxon>Gastropoda</taxon>
        <taxon>Heterobranchia</taxon>
        <taxon>Euthyneura</taxon>
        <taxon>Panpulmonata</taxon>
        <taxon>Sacoglossa</taxon>
        <taxon>Placobranchoidea</taxon>
        <taxon>Plakobranchidae</taxon>
        <taxon>Elysia</taxon>
    </lineage>
</organism>
<evidence type="ECO:0000313" key="1">
    <source>
        <dbReference type="EMBL" id="KAK3756029.1"/>
    </source>
</evidence>
<reference evidence="1" key="1">
    <citation type="journal article" date="2023" name="G3 (Bethesda)">
        <title>A reference genome for the long-term kleptoplast-retaining sea slug Elysia crispata morphotype clarki.</title>
        <authorList>
            <person name="Eastman K.E."/>
            <person name="Pendleton A.L."/>
            <person name="Shaikh M.A."/>
            <person name="Suttiyut T."/>
            <person name="Ogas R."/>
            <person name="Tomko P."/>
            <person name="Gavelis G."/>
            <person name="Widhalm J.R."/>
            <person name="Wisecaver J.H."/>
        </authorList>
    </citation>
    <scope>NUCLEOTIDE SEQUENCE</scope>
    <source>
        <strain evidence="1">ECLA1</strain>
    </source>
</reference>
<protein>
    <submittedName>
        <fullName evidence="1">Uncharacterized protein</fullName>
    </submittedName>
</protein>